<dbReference type="OrthoDB" id="9773549at2"/>
<name>K5BCL2_MYCHD</name>
<dbReference type="GO" id="GO:0016787">
    <property type="term" value="F:hydrolase activity"/>
    <property type="evidence" value="ECO:0007669"/>
    <property type="project" value="UniProtKB-KW"/>
</dbReference>
<gene>
    <name evidence="1" type="ORF">C731_4391</name>
</gene>
<dbReference type="InterPro" id="IPR052897">
    <property type="entry name" value="Sec-Metab_Biosynth_Hydrolase"/>
</dbReference>
<proteinExistence type="predicted"/>
<dbReference type="SUPFAM" id="SSF53474">
    <property type="entry name" value="alpha/beta-Hydrolases"/>
    <property type="match status" value="1"/>
</dbReference>
<dbReference type="Pfam" id="PF12697">
    <property type="entry name" value="Abhydrolase_6"/>
    <property type="match status" value="1"/>
</dbReference>
<keyword evidence="1" id="KW-0378">Hydrolase</keyword>
<dbReference type="RefSeq" id="WP_005631609.1">
    <property type="nucleotide sequence ID" value="NZ_AMRA01000123.1"/>
</dbReference>
<dbReference type="InterPro" id="IPR029058">
    <property type="entry name" value="AB_hydrolase_fold"/>
</dbReference>
<sequence>MRLVFIHGGVHTGSCWDDTVSEITRLRPEVHTLAVDLPGRRRVDGDLSTLSIEQCVAAVVRQIDDSSHISTRDDPLMLIGHSLAGVVLPGVVERLGRERVSRVVFVACCVPPVGRSVVDTLPTVMRPVVRRIAARSPVIDRMPAALMRYAFGNHATATQRARIREHVVPESSALITEPVRARFPESVPRSWVLTTRDRALPVGRQRGFIRNVGGVDEVIPLDAAHEVMFTHPAELAATLVDVADRTVRA</sequence>
<dbReference type="eggNOG" id="COG2267">
    <property type="taxonomic scope" value="Bacteria"/>
</dbReference>
<dbReference type="Proteomes" id="UP000006265">
    <property type="component" value="Unassembled WGS sequence"/>
</dbReference>
<dbReference type="EMBL" id="AMRA01000123">
    <property type="protein sequence ID" value="EKF21652.1"/>
    <property type="molecule type" value="Genomic_DNA"/>
</dbReference>
<dbReference type="InterPro" id="IPR000073">
    <property type="entry name" value="AB_hydrolase_1"/>
</dbReference>
<dbReference type="STRING" id="1122247.GCA_000379865_00358"/>
<dbReference type="PATRIC" id="fig|1122247.3.peg.4210"/>
<evidence type="ECO:0000313" key="1">
    <source>
        <dbReference type="EMBL" id="EKF21652.1"/>
    </source>
</evidence>
<evidence type="ECO:0000313" key="2">
    <source>
        <dbReference type="Proteomes" id="UP000006265"/>
    </source>
</evidence>
<keyword evidence="2" id="KW-1185">Reference proteome</keyword>
<dbReference type="PANTHER" id="PTHR37017">
    <property type="entry name" value="AB HYDROLASE-1 DOMAIN-CONTAINING PROTEIN-RELATED"/>
    <property type="match status" value="1"/>
</dbReference>
<reference evidence="1 2" key="1">
    <citation type="journal article" date="2012" name="J. Bacteriol.">
        <title>Genome sequence of Mycobacterium hassiacum DSM 44199, a rare source of heat-stable mycobacterial proteins.</title>
        <authorList>
            <person name="Tiago I."/>
            <person name="Maranha A."/>
            <person name="Mendes V."/>
            <person name="Alarico S."/>
            <person name="Moynihan P.J."/>
            <person name="Clarke A.J."/>
            <person name="Macedo-Ribeiro S."/>
            <person name="Pereira P.J."/>
            <person name="Empadinhas N."/>
        </authorList>
    </citation>
    <scope>NUCLEOTIDE SEQUENCE [LARGE SCALE GENOMIC DNA]</scope>
    <source>
        <strain evidence="2">DSM 44199 / CIP 105218 / JCM 12690 / 3849</strain>
    </source>
</reference>
<protein>
    <submittedName>
        <fullName evidence="1">Alpha/beta hydrolase family protein</fullName>
    </submittedName>
</protein>
<accession>K5BCL2</accession>
<dbReference type="AlphaFoldDB" id="K5BCL2"/>
<dbReference type="PANTHER" id="PTHR37017:SF11">
    <property type="entry name" value="ESTERASE_LIPASE_THIOESTERASE DOMAIN-CONTAINING PROTEIN"/>
    <property type="match status" value="1"/>
</dbReference>
<comment type="caution">
    <text evidence="1">The sequence shown here is derived from an EMBL/GenBank/DDBJ whole genome shotgun (WGS) entry which is preliminary data.</text>
</comment>
<dbReference type="Gene3D" id="3.40.50.1820">
    <property type="entry name" value="alpha/beta hydrolase"/>
    <property type="match status" value="1"/>
</dbReference>
<organism evidence="1 2">
    <name type="scientific">Mycolicibacterium hassiacum (strain DSM 44199 / CIP 105218 / JCM 12690 / 3849)</name>
    <name type="common">Mycobacterium hassiacum</name>
    <dbReference type="NCBI Taxonomy" id="1122247"/>
    <lineage>
        <taxon>Bacteria</taxon>
        <taxon>Bacillati</taxon>
        <taxon>Actinomycetota</taxon>
        <taxon>Actinomycetes</taxon>
        <taxon>Mycobacteriales</taxon>
        <taxon>Mycobacteriaceae</taxon>
        <taxon>Mycolicibacterium</taxon>
    </lineage>
</organism>